<dbReference type="Proteomes" id="UP000214880">
    <property type="component" value="Unassembled WGS sequence"/>
</dbReference>
<name>A0A1G9YSM5_9FIRM</name>
<organism evidence="2 3">
    <name type="scientific">Dendrosporobacter quercicolus</name>
    <dbReference type="NCBI Taxonomy" id="146817"/>
    <lineage>
        <taxon>Bacteria</taxon>
        <taxon>Bacillati</taxon>
        <taxon>Bacillota</taxon>
        <taxon>Negativicutes</taxon>
        <taxon>Selenomonadales</taxon>
        <taxon>Sporomusaceae</taxon>
        <taxon>Dendrosporobacter</taxon>
    </lineage>
</organism>
<accession>A0A1G9YSM5</accession>
<keyword evidence="3" id="KW-1185">Reference proteome</keyword>
<dbReference type="RefSeq" id="WP_092074751.1">
    <property type="nucleotide sequence ID" value="NZ_FNHB01000012.1"/>
</dbReference>
<proteinExistence type="predicted"/>
<evidence type="ECO:0000313" key="2">
    <source>
        <dbReference type="EMBL" id="SDN12199.1"/>
    </source>
</evidence>
<dbReference type="InterPro" id="IPR056937">
    <property type="entry name" value="YqbQ/XkdQ"/>
</dbReference>
<reference evidence="2 3" key="1">
    <citation type="submission" date="2016-10" db="EMBL/GenBank/DDBJ databases">
        <authorList>
            <person name="de Groot N.N."/>
        </authorList>
    </citation>
    <scope>NUCLEOTIDE SEQUENCE [LARGE SCALE GENOMIC DNA]</scope>
    <source>
        <strain evidence="2 3">DSM 1736</strain>
    </source>
</reference>
<dbReference type="AlphaFoldDB" id="A0A1G9YSM5"/>
<sequence>MPTVQLMIQNRSTDKIYQPVVCDGVQLEWERKGVPGRLSFKAVNDAMLDFAEGDPVKMSIDNKNMFAGYVFTKIRNKDQIITVTAYDQLRYLKNKEIKNYSNLRADEVIRSIAADFGLEPGEIENTGYTIPRRRDNNQTLFDIILTALDLTRKATGEVYVLYDDFGRLMLQNARNMRVDILIDAETAEDFTYTSSIDRDTYNKIKLYFDNEETQKREPYIILNSQSIARWGLLQYCESIDDKQVANAVTLVQQLLKTYNQATRSLTIKNALGDTRVRGGSAIGVSLDLGDVVLNQHYMLVDKVTHNFQDNEHTMDLEIRGGVINA</sequence>
<dbReference type="EMBL" id="FNHB01000012">
    <property type="protein sequence ID" value="SDN12199.1"/>
    <property type="molecule type" value="Genomic_DNA"/>
</dbReference>
<gene>
    <name evidence="2" type="ORF">SAMN04488502_11257</name>
</gene>
<protein>
    <recommendedName>
        <fullName evidence="1">YqbQ/XkdQ domain-containing protein</fullName>
    </recommendedName>
</protein>
<evidence type="ECO:0000259" key="1">
    <source>
        <dbReference type="Pfam" id="PF24032"/>
    </source>
</evidence>
<dbReference type="OrthoDB" id="1698671at2"/>
<feature type="domain" description="YqbQ/XkdQ" evidence="1">
    <location>
        <begin position="25"/>
        <end position="319"/>
    </location>
</feature>
<dbReference type="SUPFAM" id="SSF69279">
    <property type="entry name" value="Phage tail proteins"/>
    <property type="match status" value="1"/>
</dbReference>
<dbReference type="Pfam" id="PF24032">
    <property type="entry name" value="YQBQ"/>
    <property type="match status" value="1"/>
</dbReference>
<dbReference type="STRING" id="146817.SAMN04488502_11257"/>
<evidence type="ECO:0000313" key="3">
    <source>
        <dbReference type="Proteomes" id="UP000214880"/>
    </source>
</evidence>